<dbReference type="Proteomes" id="UP000886523">
    <property type="component" value="Unassembled WGS sequence"/>
</dbReference>
<comment type="caution">
    <text evidence="4">The sequence shown here is derived from an EMBL/GenBank/DDBJ whole genome shotgun (WGS) entry which is preliminary data.</text>
</comment>
<evidence type="ECO:0000256" key="3">
    <source>
        <dbReference type="PROSITE-ProRule" id="PRU00023"/>
    </source>
</evidence>
<keyword evidence="2 3" id="KW-0040">ANK repeat</keyword>
<name>A0A9P6DVX4_9AGAM</name>
<proteinExistence type="predicted"/>
<gene>
    <name evidence="4" type="ORF">BS47DRAFT_1259541</name>
</gene>
<dbReference type="InterPro" id="IPR036770">
    <property type="entry name" value="Ankyrin_rpt-contain_sf"/>
</dbReference>
<evidence type="ECO:0000313" key="4">
    <source>
        <dbReference type="EMBL" id="KAF9512140.1"/>
    </source>
</evidence>
<dbReference type="Pfam" id="PF12796">
    <property type="entry name" value="Ank_2"/>
    <property type="match status" value="1"/>
</dbReference>
<accession>A0A9P6DVX4</accession>
<dbReference type="SMART" id="SM00248">
    <property type="entry name" value="ANK"/>
    <property type="match status" value="2"/>
</dbReference>
<feature type="repeat" description="ANK" evidence="3">
    <location>
        <begin position="32"/>
        <end position="64"/>
    </location>
</feature>
<dbReference type="PANTHER" id="PTHR24173:SF74">
    <property type="entry name" value="ANKYRIN REPEAT DOMAIN-CONTAINING PROTEIN 16"/>
    <property type="match status" value="1"/>
</dbReference>
<dbReference type="OrthoDB" id="194358at2759"/>
<sequence length="96" mass="9798">PDLRLHSAASKGNIALVQYALSHGQPANSVLDGVLPIHAAAAGGSELVVNLLLEYGVDVNASRLPLKYSHEKTKSSGTIVGTSGCTALHFAAANGH</sequence>
<evidence type="ECO:0008006" key="6">
    <source>
        <dbReference type="Google" id="ProtNLM"/>
    </source>
</evidence>
<evidence type="ECO:0000256" key="2">
    <source>
        <dbReference type="ARBA" id="ARBA00023043"/>
    </source>
</evidence>
<dbReference type="Gene3D" id="1.25.40.20">
    <property type="entry name" value="Ankyrin repeat-containing domain"/>
    <property type="match status" value="1"/>
</dbReference>
<evidence type="ECO:0000256" key="1">
    <source>
        <dbReference type="ARBA" id="ARBA00022737"/>
    </source>
</evidence>
<organism evidence="4 5">
    <name type="scientific">Hydnum rufescens UP504</name>
    <dbReference type="NCBI Taxonomy" id="1448309"/>
    <lineage>
        <taxon>Eukaryota</taxon>
        <taxon>Fungi</taxon>
        <taxon>Dikarya</taxon>
        <taxon>Basidiomycota</taxon>
        <taxon>Agaricomycotina</taxon>
        <taxon>Agaricomycetes</taxon>
        <taxon>Cantharellales</taxon>
        <taxon>Hydnaceae</taxon>
        <taxon>Hydnum</taxon>
    </lineage>
</organism>
<feature type="non-terminal residue" evidence="4">
    <location>
        <position position="1"/>
    </location>
</feature>
<keyword evidence="1" id="KW-0677">Repeat</keyword>
<dbReference type="PROSITE" id="PS50297">
    <property type="entry name" value="ANK_REP_REGION"/>
    <property type="match status" value="1"/>
</dbReference>
<reference evidence="4" key="1">
    <citation type="journal article" date="2020" name="Nat. Commun.">
        <title>Large-scale genome sequencing of mycorrhizal fungi provides insights into the early evolution of symbiotic traits.</title>
        <authorList>
            <person name="Miyauchi S."/>
            <person name="Kiss E."/>
            <person name="Kuo A."/>
            <person name="Drula E."/>
            <person name="Kohler A."/>
            <person name="Sanchez-Garcia M."/>
            <person name="Morin E."/>
            <person name="Andreopoulos B."/>
            <person name="Barry K.W."/>
            <person name="Bonito G."/>
            <person name="Buee M."/>
            <person name="Carver A."/>
            <person name="Chen C."/>
            <person name="Cichocki N."/>
            <person name="Clum A."/>
            <person name="Culley D."/>
            <person name="Crous P.W."/>
            <person name="Fauchery L."/>
            <person name="Girlanda M."/>
            <person name="Hayes R.D."/>
            <person name="Keri Z."/>
            <person name="LaButti K."/>
            <person name="Lipzen A."/>
            <person name="Lombard V."/>
            <person name="Magnuson J."/>
            <person name="Maillard F."/>
            <person name="Murat C."/>
            <person name="Nolan M."/>
            <person name="Ohm R.A."/>
            <person name="Pangilinan J."/>
            <person name="Pereira M.F."/>
            <person name="Perotto S."/>
            <person name="Peter M."/>
            <person name="Pfister S."/>
            <person name="Riley R."/>
            <person name="Sitrit Y."/>
            <person name="Stielow J.B."/>
            <person name="Szollosi G."/>
            <person name="Zifcakova L."/>
            <person name="Stursova M."/>
            <person name="Spatafora J.W."/>
            <person name="Tedersoo L."/>
            <person name="Vaario L.M."/>
            <person name="Yamada A."/>
            <person name="Yan M."/>
            <person name="Wang P."/>
            <person name="Xu J."/>
            <person name="Bruns T."/>
            <person name="Baldrian P."/>
            <person name="Vilgalys R."/>
            <person name="Dunand C."/>
            <person name="Henrissat B."/>
            <person name="Grigoriev I.V."/>
            <person name="Hibbett D."/>
            <person name="Nagy L.G."/>
            <person name="Martin F.M."/>
        </authorList>
    </citation>
    <scope>NUCLEOTIDE SEQUENCE</scope>
    <source>
        <strain evidence="4">UP504</strain>
    </source>
</reference>
<dbReference type="PANTHER" id="PTHR24173">
    <property type="entry name" value="ANKYRIN REPEAT CONTAINING"/>
    <property type="match status" value="1"/>
</dbReference>
<dbReference type="InterPro" id="IPR002110">
    <property type="entry name" value="Ankyrin_rpt"/>
</dbReference>
<dbReference type="AlphaFoldDB" id="A0A9P6DVX4"/>
<dbReference type="SUPFAM" id="SSF48403">
    <property type="entry name" value="Ankyrin repeat"/>
    <property type="match status" value="1"/>
</dbReference>
<feature type="non-terminal residue" evidence="4">
    <location>
        <position position="96"/>
    </location>
</feature>
<protein>
    <recommendedName>
        <fullName evidence="6">Ankyrin</fullName>
    </recommendedName>
</protein>
<keyword evidence="5" id="KW-1185">Reference proteome</keyword>
<dbReference type="PROSITE" id="PS50088">
    <property type="entry name" value="ANK_REPEAT"/>
    <property type="match status" value="1"/>
</dbReference>
<evidence type="ECO:0000313" key="5">
    <source>
        <dbReference type="Proteomes" id="UP000886523"/>
    </source>
</evidence>
<dbReference type="EMBL" id="MU128990">
    <property type="protein sequence ID" value="KAF9512140.1"/>
    <property type="molecule type" value="Genomic_DNA"/>
</dbReference>